<keyword evidence="5 16" id="KW-0121">Carboxypeptidase</keyword>
<keyword evidence="8 16" id="KW-0378">Hydrolase</keyword>
<comment type="function">
    <text evidence="16">Catalyzes cross-linking of the peptidoglycan cell wall at the division septum.</text>
</comment>
<feature type="domain" description="Penicillin-binding protein transpeptidase" evidence="17">
    <location>
        <begin position="270"/>
        <end position="566"/>
    </location>
</feature>
<keyword evidence="13 16" id="KW-0717">Septation</keyword>
<comment type="catalytic activity">
    <reaction evidence="16">
        <text>Preferential cleavage: (Ac)2-L-Lys-D-Ala-|-D-Ala. Also transpeptidation of peptidyl-alanyl moieties that are N-acyl substituents of D-alanine.</text>
        <dbReference type="EC" id="3.4.16.4"/>
    </reaction>
</comment>
<dbReference type="GO" id="GO:0009002">
    <property type="term" value="F:serine-type D-Ala-D-Ala carboxypeptidase activity"/>
    <property type="evidence" value="ECO:0007669"/>
    <property type="project" value="UniProtKB-UniRule"/>
</dbReference>
<dbReference type="PANTHER" id="PTHR30627">
    <property type="entry name" value="PEPTIDOGLYCAN D,D-TRANSPEPTIDASE"/>
    <property type="match status" value="1"/>
</dbReference>
<dbReference type="InterPro" id="IPR050515">
    <property type="entry name" value="Beta-lactam/transpept"/>
</dbReference>
<dbReference type="AlphaFoldDB" id="A0A7Y9QXL6"/>
<dbReference type="GO" id="GO:0008360">
    <property type="term" value="P:regulation of cell shape"/>
    <property type="evidence" value="ECO:0007669"/>
    <property type="project" value="UniProtKB-KW"/>
</dbReference>
<dbReference type="InterPro" id="IPR036138">
    <property type="entry name" value="PBP_dimer_sf"/>
</dbReference>
<accession>A0A7Y9QXL6</accession>
<evidence type="ECO:0000256" key="2">
    <source>
        <dbReference type="ARBA" id="ARBA00022475"/>
    </source>
</evidence>
<dbReference type="GO" id="GO:0008658">
    <property type="term" value="F:penicillin binding"/>
    <property type="evidence" value="ECO:0007669"/>
    <property type="project" value="InterPro"/>
</dbReference>
<dbReference type="EC" id="3.4.16.4" evidence="16"/>
<evidence type="ECO:0000256" key="7">
    <source>
        <dbReference type="ARBA" id="ARBA00022692"/>
    </source>
</evidence>
<keyword evidence="6 16" id="KW-0645">Protease</keyword>
<sequence length="599" mass="65357">MKLPGKDALRERLAARKSAPQGARYASSPLLAAKTPIWRSRLLVVGVGLTFCLLIGRAVYIQVVNQDFFQQQGESRYQRTFELQASRGRITDRTGQVLAASVPAQSIWVIPKDFQATPAQQQALSRLLGMAPGELGSRLKENQNFVWLRRLVDDGVAAQIKALALKGVHQQREYRREYPEGEAVAHLVGFTNIEQTGQEGIELAFQKDLDGRNGSRSVVRDRLGNVIEDIGDRIEPADGHDIALSIDTKIQFVAYQRLRDAVMLHKAKAGSAVVLDVQTGEVLALANYPSYIPGDRQTRTGANLRNRALTDTFEPGSTMKPFITALAMQTGRVKPTTIIQTAPGSITITGSTIRDSHPHGALTVQQVLQKSSNVGTVRMAMQMQPREMWEVFHAVGFGQKPPLAFPGLATGRLRPYKSWRPIEQATMSYGYGLSTSLFQLARAYSVFARDGDLVPVSLLKQNGPVPGESVFRPEVVREVRTMLNMAAGEGGTAPKAQAVGYSVGGKTGTAHKQDGASYASNKYRAWFVGMAPVHTPRIIVAVMVDEPSNGTYFGGDVAAPVFSQVVQQTLRVMGVPPDLEIKPQIIARAQAAKAEEESF</sequence>
<dbReference type="InterPro" id="IPR001460">
    <property type="entry name" value="PCN-bd_Tpept"/>
</dbReference>
<gene>
    <name evidence="16" type="primary">ftsI</name>
    <name evidence="19" type="ORF">BDD16_002293</name>
</gene>
<protein>
    <recommendedName>
        <fullName evidence="16">Peptidoglycan D,D-transpeptidase FtsI</fullName>
        <ecNumber evidence="16">3.4.16.4</ecNumber>
    </recommendedName>
    <alternativeName>
        <fullName evidence="16">Penicillin-binding protein 3</fullName>
        <shortName evidence="16">PBP-3</shortName>
    </alternativeName>
</protein>
<keyword evidence="10 16" id="KW-0573">Peptidoglycan synthesis</keyword>
<dbReference type="Proteomes" id="UP000518288">
    <property type="component" value="Unassembled WGS sequence"/>
</dbReference>
<dbReference type="GO" id="GO:0009252">
    <property type="term" value="P:peptidoglycan biosynthetic process"/>
    <property type="evidence" value="ECO:0007669"/>
    <property type="project" value="UniProtKB-UniRule"/>
</dbReference>
<dbReference type="Gene3D" id="1.10.150.770">
    <property type="match status" value="1"/>
</dbReference>
<proteinExistence type="inferred from homology"/>
<evidence type="ECO:0000313" key="20">
    <source>
        <dbReference type="Proteomes" id="UP000518288"/>
    </source>
</evidence>
<comment type="similarity">
    <text evidence="16">Belongs to the transpeptidase family. FtsI subfamily.</text>
</comment>
<dbReference type="GO" id="GO:0008955">
    <property type="term" value="F:peptidoglycan glycosyltransferase activity"/>
    <property type="evidence" value="ECO:0007669"/>
    <property type="project" value="InterPro"/>
</dbReference>
<keyword evidence="3 16" id="KW-0997">Cell inner membrane</keyword>
<comment type="pathway">
    <text evidence="16">Cell wall biogenesis; peptidoglycan biosynthesis.</text>
</comment>
<evidence type="ECO:0000259" key="18">
    <source>
        <dbReference type="Pfam" id="PF03717"/>
    </source>
</evidence>
<evidence type="ECO:0000256" key="4">
    <source>
        <dbReference type="ARBA" id="ARBA00022618"/>
    </source>
</evidence>
<evidence type="ECO:0000259" key="17">
    <source>
        <dbReference type="Pfam" id="PF00905"/>
    </source>
</evidence>
<keyword evidence="12 16" id="KW-0472">Membrane</keyword>
<keyword evidence="4 16" id="KW-0132">Cell division</keyword>
<evidence type="ECO:0000256" key="1">
    <source>
        <dbReference type="ARBA" id="ARBA00004370"/>
    </source>
</evidence>
<comment type="caution">
    <text evidence="19">The sequence shown here is derived from an EMBL/GenBank/DDBJ whole genome shotgun (WGS) entry which is preliminary data.</text>
</comment>
<feature type="active site" description="Acyl-ester intermediate" evidence="16">
    <location>
        <position position="317"/>
    </location>
</feature>
<dbReference type="InterPro" id="IPR037532">
    <property type="entry name" value="FtsI_transpept"/>
</dbReference>
<dbReference type="GO" id="GO:0043093">
    <property type="term" value="P:FtsZ-dependent cytokinesis"/>
    <property type="evidence" value="ECO:0007669"/>
    <property type="project" value="UniProtKB-UniRule"/>
</dbReference>
<keyword evidence="15 16" id="KW-0961">Cell wall biogenesis/degradation</keyword>
<dbReference type="HAMAP" id="MF_02080">
    <property type="entry name" value="FtsI_transpept"/>
    <property type="match status" value="1"/>
</dbReference>
<dbReference type="InterPro" id="IPR012338">
    <property type="entry name" value="Beta-lactam/transpept-like"/>
</dbReference>
<evidence type="ECO:0000256" key="16">
    <source>
        <dbReference type="HAMAP-Rule" id="MF_02080"/>
    </source>
</evidence>
<dbReference type="EMBL" id="JACCFH010000001">
    <property type="protein sequence ID" value="NYG33307.1"/>
    <property type="molecule type" value="Genomic_DNA"/>
</dbReference>
<dbReference type="Pfam" id="PF03717">
    <property type="entry name" value="PBP_dimer"/>
    <property type="match status" value="1"/>
</dbReference>
<dbReference type="GO" id="GO:0000917">
    <property type="term" value="P:division septum assembly"/>
    <property type="evidence" value="ECO:0007669"/>
    <property type="project" value="UniProtKB-KW"/>
</dbReference>
<keyword evidence="2 16" id="KW-1003">Cell membrane</keyword>
<reference evidence="19 20" key="1">
    <citation type="submission" date="2020-07" db="EMBL/GenBank/DDBJ databases">
        <title>Genomic Encyclopedia of Archaeal and Bacterial Type Strains, Phase II (KMG-II): from individual species to whole genera.</title>
        <authorList>
            <person name="Goeker M."/>
        </authorList>
    </citation>
    <scope>NUCLEOTIDE SEQUENCE [LARGE SCALE GENOMIC DNA]</scope>
    <source>
        <strain evidence="19 20">DSM 21226</strain>
    </source>
</reference>
<evidence type="ECO:0000256" key="15">
    <source>
        <dbReference type="ARBA" id="ARBA00023316"/>
    </source>
</evidence>
<dbReference type="SUPFAM" id="SSF56601">
    <property type="entry name" value="beta-lactamase/transpeptidase-like"/>
    <property type="match status" value="1"/>
</dbReference>
<dbReference type="SUPFAM" id="SSF56519">
    <property type="entry name" value="Penicillin binding protein dimerisation domain"/>
    <property type="match status" value="1"/>
</dbReference>
<evidence type="ECO:0000256" key="10">
    <source>
        <dbReference type="ARBA" id="ARBA00022984"/>
    </source>
</evidence>
<evidence type="ECO:0000256" key="3">
    <source>
        <dbReference type="ARBA" id="ARBA00022519"/>
    </source>
</evidence>
<dbReference type="GO" id="GO:0005886">
    <property type="term" value="C:plasma membrane"/>
    <property type="evidence" value="ECO:0007669"/>
    <property type="project" value="UniProtKB-SubCell"/>
</dbReference>
<keyword evidence="20" id="KW-1185">Reference proteome</keyword>
<keyword evidence="9 16" id="KW-0133">Cell shape</keyword>
<evidence type="ECO:0000313" key="19">
    <source>
        <dbReference type="EMBL" id="NYG33307.1"/>
    </source>
</evidence>
<evidence type="ECO:0000256" key="13">
    <source>
        <dbReference type="ARBA" id="ARBA00023210"/>
    </source>
</evidence>
<comment type="subcellular location">
    <subcellularLocation>
        <location evidence="16">Cell inner membrane</location>
        <topology evidence="16">Single-pass membrane protein</topology>
    </subcellularLocation>
    <subcellularLocation>
        <location evidence="1">Membrane</location>
    </subcellularLocation>
</comment>
<evidence type="ECO:0000256" key="12">
    <source>
        <dbReference type="ARBA" id="ARBA00023136"/>
    </source>
</evidence>
<feature type="transmembrane region" description="Helical" evidence="16">
    <location>
        <begin position="42"/>
        <end position="60"/>
    </location>
</feature>
<evidence type="ECO:0000256" key="14">
    <source>
        <dbReference type="ARBA" id="ARBA00023306"/>
    </source>
</evidence>
<keyword evidence="11 16" id="KW-1133">Transmembrane helix</keyword>
<dbReference type="Pfam" id="PF00905">
    <property type="entry name" value="Transpeptidase"/>
    <property type="match status" value="1"/>
</dbReference>
<organism evidence="19 20">
    <name type="scientific">Sphaerotilus montanus</name>
    <dbReference type="NCBI Taxonomy" id="522889"/>
    <lineage>
        <taxon>Bacteria</taxon>
        <taxon>Pseudomonadati</taxon>
        <taxon>Pseudomonadota</taxon>
        <taxon>Betaproteobacteria</taxon>
        <taxon>Burkholderiales</taxon>
        <taxon>Sphaerotilaceae</taxon>
        <taxon>Sphaerotilus</taxon>
    </lineage>
</organism>
<dbReference type="UniPathway" id="UPA00219"/>
<evidence type="ECO:0000256" key="9">
    <source>
        <dbReference type="ARBA" id="ARBA00022960"/>
    </source>
</evidence>
<dbReference type="Gene3D" id="3.30.450.330">
    <property type="match status" value="1"/>
</dbReference>
<evidence type="ECO:0000256" key="5">
    <source>
        <dbReference type="ARBA" id="ARBA00022645"/>
    </source>
</evidence>
<dbReference type="InterPro" id="IPR005311">
    <property type="entry name" value="PBP_dimer"/>
</dbReference>
<name>A0A7Y9QXL6_9BURK</name>
<keyword evidence="7 16" id="KW-0812">Transmembrane</keyword>
<dbReference type="Gene3D" id="3.90.1310.10">
    <property type="entry name" value="Penicillin-binding protein 2a (Domain 2)"/>
    <property type="match status" value="1"/>
</dbReference>
<keyword evidence="14 16" id="KW-0131">Cell cycle</keyword>
<feature type="domain" description="Penicillin-binding protein dimerisation" evidence="18">
    <location>
        <begin position="83"/>
        <end position="229"/>
    </location>
</feature>
<dbReference type="RefSeq" id="WP_179634087.1">
    <property type="nucleotide sequence ID" value="NZ_JACCFH010000001.1"/>
</dbReference>
<dbReference type="GO" id="GO:0006508">
    <property type="term" value="P:proteolysis"/>
    <property type="evidence" value="ECO:0007669"/>
    <property type="project" value="UniProtKB-KW"/>
</dbReference>
<evidence type="ECO:0000256" key="8">
    <source>
        <dbReference type="ARBA" id="ARBA00022801"/>
    </source>
</evidence>
<dbReference type="PANTHER" id="PTHR30627:SF1">
    <property type="entry name" value="PEPTIDOGLYCAN D,D-TRANSPEPTIDASE FTSI"/>
    <property type="match status" value="1"/>
</dbReference>
<dbReference type="Gene3D" id="3.40.710.10">
    <property type="entry name" value="DD-peptidase/beta-lactamase superfamily"/>
    <property type="match status" value="1"/>
</dbReference>
<evidence type="ECO:0000256" key="11">
    <source>
        <dbReference type="ARBA" id="ARBA00022989"/>
    </source>
</evidence>
<evidence type="ECO:0000256" key="6">
    <source>
        <dbReference type="ARBA" id="ARBA00022670"/>
    </source>
</evidence>
<dbReference type="GO" id="GO:0071555">
    <property type="term" value="P:cell wall organization"/>
    <property type="evidence" value="ECO:0007669"/>
    <property type="project" value="UniProtKB-KW"/>
</dbReference>